<evidence type="ECO:0000256" key="2">
    <source>
        <dbReference type="ARBA" id="ARBA00023235"/>
    </source>
</evidence>
<dbReference type="RefSeq" id="WP_170169360.1">
    <property type="nucleotide sequence ID" value="NZ_RKHQ01000001.1"/>
</dbReference>
<dbReference type="InterPro" id="IPR011060">
    <property type="entry name" value="RibuloseP-bd_barrel"/>
</dbReference>
<accession>A0A3N2D9K7</accession>
<organism evidence="3 4">
    <name type="scientific">Salana multivorans</name>
    <dbReference type="NCBI Taxonomy" id="120377"/>
    <lineage>
        <taxon>Bacteria</taxon>
        <taxon>Bacillati</taxon>
        <taxon>Actinomycetota</taxon>
        <taxon>Actinomycetes</taxon>
        <taxon>Micrococcales</taxon>
        <taxon>Beutenbergiaceae</taxon>
        <taxon>Salana</taxon>
    </lineage>
</organism>
<dbReference type="GO" id="GO:0046872">
    <property type="term" value="F:metal ion binding"/>
    <property type="evidence" value="ECO:0007669"/>
    <property type="project" value="UniProtKB-KW"/>
</dbReference>
<dbReference type="PANTHER" id="PTHR11749">
    <property type="entry name" value="RIBULOSE-5-PHOSPHATE-3-EPIMERASE"/>
    <property type="match status" value="1"/>
</dbReference>
<protein>
    <submittedName>
        <fullName evidence="3">Ribulose-phosphate 3-epimerase</fullName>
    </submittedName>
</protein>
<evidence type="ECO:0000313" key="4">
    <source>
        <dbReference type="Proteomes" id="UP000275356"/>
    </source>
</evidence>
<keyword evidence="4" id="KW-1185">Reference proteome</keyword>
<dbReference type="Pfam" id="PF00834">
    <property type="entry name" value="Ribul_P_3_epim"/>
    <property type="match status" value="1"/>
</dbReference>
<comment type="caution">
    <text evidence="3">The sequence shown here is derived from an EMBL/GenBank/DDBJ whole genome shotgun (WGS) entry which is preliminary data.</text>
</comment>
<dbReference type="Gene3D" id="3.20.20.70">
    <property type="entry name" value="Aldolase class I"/>
    <property type="match status" value="1"/>
</dbReference>
<dbReference type="InterPro" id="IPR000056">
    <property type="entry name" value="Ribul_P_3_epim-like"/>
</dbReference>
<dbReference type="GO" id="GO:0005975">
    <property type="term" value="P:carbohydrate metabolic process"/>
    <property type="evidence" value="ECO:0007669"/>
    <property type="project" value="InterPro"/>
</dbReference>
<dbReference type="EMBL" id="RKHQ01000001">
    <property type="protein sequence ID" value="ROR96467.1"/>
    <property type="molecule type" value="Genomic_DNA"/>
</dbReference>
<evidence type="ECO:0000256" key="1">
    <source>
        <dbReference type="ARBA" id="ARBA00022723"/>
    </source>
</evidence>
<proteinExistence type="predicted"/>
<dbReference type="GO" id="GO:0016857">
    <property type="term" value="F:racemase and epimerase activity, acting on carbohydrates and derivatives"/>
    <property type="evidence" value="ECO:0007669"/>
    <property type="project" value="InterPro"/>
</dbReference>
<gene>
    <name evidence="3" type="ORF">EDD28_1052</name>
</gene>
<sequence length="211" mass="21948">MRTTPSLYAADPLHLAEALGSAAAAGADGLHFDVMDGHFVPELGLNAVQLERVLAASDLPIDVHLMTSDNRRSADVFALPGVRTVAFHVEAQPEREGREILALIRARGPRAWLALSPETEVGLLAGFGGELDGVLVMSCRPGERGAQYIPTTPERVREVRRLVGPGPEIGVDGGLTPERAGACVEAGASVLVLGRSFFGGGDGPVGGDEPG</sequence>
<dbReference type="AlphaFoldDB" id="A0A3N2D9K7"/>
<reference evidence="3 4" key="1">
    <citation type="submission" date="2018-11" db="EMBL/GenBank/DDBJ databases">
        <title>Sequencing the genomes of 1000 actinobacteria strains.</title>
        <authorList>
            <person name="Klenk H.-P."/>
        </authorList>
    </citation>
    <scope>NUCLEOTIDE SEQUENCE [LARGE SCALE GENOMIC DNA]</scope>
    <source>
        <strain evidence="3 4">DSM 13521</strain>
    </source>
</reference>
<keyword evidence="2" id="KW-0413">Isomerase</keyword>
<dbReference type="Proteomes" id="UP000275356">
    <property type="component" value="Unassembled WGS sequence"/>
</dbReference>
<dbReference type="InterPro" id="IPR013785">
    <property type="entry name" value="Aldolase_TIM"/>
</dbReference>
<dbReference type="SUPFAM" id="SSF51366">
    <property type="entry name" value="Ribulose-phoshate binding barrel"/>
    <property type="match status" value="1"/>
</dbReference>
<name>A0A3N2D9K7_9MICO</name>
<keyword evidence="1" id="KW-0479">Metal-binding</keyword>
<evidence type="ECO:0000313" key="3">
    <source>
        <dbReference type="EMBL" id="ROR96467.1"/>
    </source>
</evidence>